<proteinExistence type="predicted"/>
<evidence type="ECO:0000313" key="1">
    <source>
        <dbReference type="EMBL" id="MBB5912030.1"/>
    </source>
</evidence>
<reference evidence="1 2" key="1">
    <citation type="submission" date="2020-08" db="EMBL/GenBank/DDBJ databases">
        <title>Sequencing the genomes of 1000 actinobacteria strains.</title>
        <authorList>
            <person name="Klenk H.-P."/>
        </authorList>
    </citation>
    <scope>NUCLEOTIDE SEQUENCE [LARGE SCALE GENOMIC DNA]</scope>
    <source>
        <strain evidence="1 2">DSM 43582</strain>
    </source>
</reference>
<comment type="caution">
    <text evidence="1">The sequence shown here is derived from an EMBL/GenBank/DDBJ whole genome shotgun (WGS) entry which is preliminary data.</text>
</comment>
<dbReference type="Proteomes" id="UP000540412">
    <property type="component" value="Unassembled WGS sequence"/>
</dbReference>
<dbReference type="RefSeq" id="WP_040753122.1">
    <property type="nucleotide sequence ID" value="NZ_JACHIT010000001.1"/>
</dbReference>
<gene>
    <name evidence="1" type="ORF">BJY24_000897</name>
</gene>
<evidence type="ECO:0000313" key="2">
    <source>
        <dbReference type="Proteomes" id="UP000540412"/>
    </source>
</evidence>
<dbReference type="EMBL" id="JACHIT010000001">
    <property type="protein sequence ID" value="MBB5912030.1"/>
    <property type="molecule type" value="Genomic_DNA"/>
</dbReference>
<protein>
    <submittedName>
        <fullName evidence="1">Uncharacterized protein</fullName>
    </submittedName>
</protein>
<sequence>MTTRLSITMPDATAEAARTAAAAAGMPLSTWIAGVVDRAAWRAACATDSAVLRRYGLLGDEWAKRQAAILAATRGGTG</sequence>
<dbReference type="AlphaFoldDB" id="A0A7W9UGU4"/>
<accession>A0A7W9UGU4</accession>
<organism evidence="1 2">
    <name type="scientific">Nocardia transvalensis</name>
    <dbReference type="NCBI Taxonomy" id="37333"/>
    <lineage>
        <taxon>Bacteria</taxon>
        <taxon>Bacillati</taxon>
        <taxon>Actinomycetota</taxon>
        <taxon>Actinomycetes</taxon>
        <taxon>Mycobacteriales</taxon>
        <taxon>Nocardiaceae</taxon>
        <taxon>Nocardia</taxon>
    </lineage>
</organism>
<keyword evidence="2" id="KW-1185">Reference proteome</keyword>
<name>A0A7W9UGU4_9NOCA</name>